<organism evidence="1 2">
    <name type="scientific">Salipaludibacillus neizhouensis</name>
    <dbReference type="NCBI Taxonomy" id="885475"/>
    <lineage>
        <taxon>Bacteria</taxon>
        <taxon>Bacillati</taxon>
        <taxon>Bacillota</taxon>
        <taxon>Bacilli</taxon>
        <taxon>Bacillales</taxon>
        <taxon>Bacillaceae</taxon>
    </lineage>
</organism>
<sequence length="60" mass="6994">MLYCIGMNFFEKWQEKCGVLEWLRCKCFQAISNRGLARANPKTDKPLTFSCNFSKIINSI</sequence>
<accession>A0A3A9K410</accession>
<name>A0A3A9K410_9BACI</name>
<protein>
    <submittedName>
        <fullName evidence="1">Uncharacterized protein</fullName>
    </submittedName>
</protein>
<dbReference type="EMBL" id="PDOE01000014">
    <property type="protein sequence ID" value="RKL65610.1"/>
    <property type="molecule type" value="Genomic_DNA"/>
</dbReference>
<dbReference type="AlphaFoldDB" id="A0A3A9K410"/>
<gene>
    <name evidence="1" type="ORF">CR203_20030</name>
</gene>
<proteinExistence type="predicted"/>
<keyword evidence="2" id="KW-1185">Reference proteome</keyword>
<dbReference type="Proteomes" id="UP000281498">
    <property type="component" value="Unassembled WGS sequence"/>
</dbReference>
<comment type="caution">
    <text evidence="1">The sequence shown here is derived from an EMBL/GenBank/DDBJ whole genome shotgun (WGS) entry which is preliminary data.</text>
</comment>
<evidence type="ECO:0000313" key="2">
    <source>
        <dbReference type="Proteomes" id="UP000281498"/>
    </source>
</evidence>
<evidence type="ECO:0000313" key="1">
    <source>
        <dbReference type="EMBL" id="RKL65610.1"/>
    </source>
</evidence>
<reference evidence="1 2" key="1">
    <citation type="submission" date="2017-10" db="EMBL/GenBank/DDBJ databases">
        <title>Bacillus sp. nov., a halophilic bacterium isolated from a Keqin Lake.</title>
        <authorList>
            <person name="Wang H."/>
        </authorList>
    </citation>
    <scope>NUCLEOTIDE SEQUENCE [LARGE SCALE GENOMIC DNA]</scope>
    <source>
        <strain evidence="1 2">KCTC 13187</strain>
    </source>
</reference>